<reference evidence="2" key="1">
    <citation type="submission" date="2017-11" db="EMBL/GenBank/DDBJ databases">
        <title>Complete genome of Rhinolophus gammaherpesvirus-1.</title>
        <authorList>
            <person name="Maeda K."/>
            <person name="Noguchi K."/>
        </authorList>
    </citation>
    <scope>NUCLEOTIDE SEQUENCE [LARGE SCALE GENOMIC DNA]</scope>
    <source>
        <strain evidence="2">BV1</strain>
    </source>
</reference>
<keyword evidence="3" id="KW-1185">Reference proteome</keyword>
<dbReference type="EMBL" id="LC333428">
    <property type="protein sequence ID" value="BBB06512.1"/>
    <property type="molecule type" value="Genomic_DNA"/>
</dbReference>
<organism evidence="2">
    <name type="scientific">Rhinolophus gammaherpesvirus 1</name>
    <dbReference type="NCBI Taxonomy" id="2054179"/>
    <lineage>
        <taxon>Viruses</taxon>
        <taxon>Duplodnaviria</taxon>
        <taxon>Heunggongvirae</taxon>
        <taxon>Peploviricota</taxon>
        <taxon>Herviviricetes</taxon>
        <taxon>Herpesvirales</taxon>
        <taxon>Orthoherpesviridae</taxon>
        <taxon>Gammaherpesvirinae</taxon>
        <taxon>Percavirus</taxon>
        <taxon>Percavirus rhinolophidgamma1</taxon>
    </lineage>
</organism>
<dbReference type="KEGG" id="vg:41701522"/>
<dbReference type="InterPro" id="IPR007013">
    <property type="entry name" value="DNA_pol_proc_fac_herpes"/>
</dbReference>
<dbReference type="Gene3D" id="3.70.10.10">
    <property type="match status" value="1"/>
</dbReference>
<name>A0A2Z5UHZ3_9GAMA</name>
<dbReference type="Proteomes" id="UP000289908">
    <property type="component" value="Segment"/>
</dbReference>
<protein>
    <submittedName>
        <fullName evidence="2">DNA polymerase processivity subunit</fullName>
    </submittedName>
</protein>
<proteinExistence type="predicted"/>
<feature type="region of interest" description="Disordered" evidence="1">
    <location>
        <begin position="406"/>
        <end position="432"/>
    </location>
</feature>
<accession>A0A2Z5UHZ3</accession>
<dbReference type="GeneID" id="41701522"/>
<dbReference type="RefSeq" id="YP_009551873.1">
    <property type="nucleotide sequence ID" value="NC_040539.1"/>
</dbReference>
<dbReference type="OrthoDB" id="9431at10239"/>
<feature type="region of interest" description="Disordered" evidence="1">
    <location>
        <begin position="326"/>
        <end position="369"/>
    </location>
</feature>
<evidence type="ECO:0000313" key="2">
    <source>
        <dbReference type="EMBL" id="BBB06512.1"/>
    </source>
</evidence>
<evidence type="ECO:0000256" key="1">
    <source>
        <dbReference type="SAM" id="MobiDB-lite"/>
    </source>
</evidence>
<dbReference type="Pfam" id="PF04929">
    <property type="entry name" value="Herpes_DNAp_acc"/>
    <property type="match status" value="1"/>
</dbReference>
<evidence type="ECO:0000313" key="3">
    <source>
        <dbReference type="Proteomes" id="UP000289908"/>
    </source>
</evidence>
<sequence length="432" mass="47515">MELQDTHYACLNVISLKQNFRIFKHLKSTISKGLMQITGSENDPTLQVMATVEDAGVLFFKIKNAFEIFTVVHGRTEDISLSFLNLSHGNVFNHACSLFGDSVSRASMTFQMRRGGSQPEFVRTDISLTMDDISCLSHCTALTSWTIPVNSLKYPSIMSSVVISTKTCNMLQKWLRSLRIKTTSQSVRISLSEILSVMVFSVGSESKTVEFRALPGNPDTDMMYAEKHGDHGMVTDDAVFETSLVTLLSALNVCRVPSICLPCFNFRGVDSVEVTGLQLKGSNPMPCELSVILSKTNPKVDISSGVECEDSDDPFAEIYVKEKPVSTPAPVVKPPESVRSPLVPPLSPSVDVDSKPKTPSPEVSQTAHTSRFYLKDLSCSESEEETDSQKPVVPPISIKLPTAKKIEKRRKEISGKKGSKAKVPKLTFNPLI</sequence>
<gene>
    <name evidence="2" type="primary">ORF66</name>
</gene>